<dbReference type="RefSeq" id="WP_181197283.1">
    <property type="nucleotide sequence ID" value="NZ_PVNK01000027.1"/>
</dbReference>
<gene>
    <name evidence="1" type="ORF">ENSA5_05640</name>
</gene>
<dbReference type="EMBL" id="PVNK01000027">
    <property type="protein sequence ID" value="PRQ04690.1"/>
    <property type="molecule type" value="Genomic_DNA"/>
</dbReference>
<organism evidence="1 2">
    <name type="scientific">Enhygromyxa salina</name>
    <dbReference type="NCBI Taxonomy" id="215803"/>
    <lineage>
        <taxon>Bacteria</taxon>
        <taxon>Pseudomonadati</taxon>
        <taxon>Myxococcota</taxon>
        <taxon>Polyangia</taxon>
        <taxon>Nannocystales</taxon>
        <taxon>Nannocystaceae</taxon>
        <taxon>Enhygromyxa</taxon>
    </lineage>
</organism>
<sequence>MSLSNMMLTTKDDELLGVANRADGMGVLAIWSVRARDLVPHLTEQTTQLRGFQVLCEALALWEGFEAEHSEFAGRVDDFFILIEQAFARTVVVRRGLDRRDAWPLPGARRVRGRFDDVPHISRTDRRWHLLGGQKANGVWGLYRGAAGRAGLLDAGLLRLSEPTREARRHAPGIEGRARKKLLTMVRAAMAGETVELPNRANNPVVRAIERCFEDVPLADHLHAHLVEGHALNRRLARRLRGRKSVSHRAFLETERRRASGEMALAIEQAIRCEDLLAVVESVFRWLCAHRGKRLDTIAPDLPVEPGALREALGRFADSGYYGTGIAARRHQLFCQIDPSSRVAVARSVLELHATISKSRGRAAWVWEEDGRLRSDLELEIPQDDLFVAGVAWRNDYYLEPLRAITNQLHEVRA</sequence>
<protein>
    <submittedName>
        <fullName evidence="1">Uncharacterized protein</fullName>
    </submittedName>
</protein>
<dbReference type="Proteomes" id="UP000237968">
    <property type="component" value="Unassembled WGS sequence"/>
</dbReference>
<name>A0A2S9YHZ0_9BACT</name>
<evidence type="ECO:0000313" key="2">
    <source>
        <dbReference type="Proteomes" id="UP000237968"/>
    </source>
</evidence>
<proteinExistence type="predicted"/>
<reference evidence="1 2" key="1">
    <citation type="submission" date="2018-03" db="EMBL/GenBank/DDBJ databases">
        <title>Draft Genome Sequences of the Obligatory Marine Myxobacteria Enhygromyxa salina SWB005.</title>
        <authorList>
            <person name="Poehlein A."/>
            <person name="Moghaddam J.A."/>
            <person name="Harms H."/>
            <person name="Alanjari M."/>
            <person name="Koenig G.M."/>
            <person name="Daniel R."/>
            <person name="Schaeberle T.F."/>
        </authorList>
    </citation>
    <scope>NUCLEOTIDE SEQUENCE [LARGE SCALE GENOMIC DNA]</scope>
    <source>
        <strain evidence="1 2">SWB005</strain>
    </source>
</reference>
<keyword evidence="2" id="KW-1185">Reference proteome</keyword>
<comment type="caution">
    <text evidence="1">The sequence shown here is derived from an EMBL/GenBank/DDBJ whole genome shotgun (WGS) entry which is preliminary data.</text>
</comment>
<accession>A0A2S9YHZ0</accession>
<evidence type="ECO:0000313" key="1">
    <source>
        <dbReference type="EMBL" id="PRQ04690.1"/>
    </source>
</evidence>
<dbReference type="AlphaFoldDB" id="A0A2S9YHZ0"/>